<dbReference type="GeneID" id="14913446"/>
<dbReference type="InterPro" id="IPR050138">
    <property type="entry name" value="DHOase/Allantoinase_Hydrolase"/>
</dbReference>
<comment type="pathway">
    <text evidence="3">Nitrogen metabolism; (S)-allantoin degradation; allantoate from (S)-allantoin: step 1/1.</text>
</comment>
<name>L8GIF1_ACACF</name>
<dbReference type="Proteomes" id="UP000011083">
    <property type="component" value="Unassembled WGS sequence"/>
</dbReference>
<evidence type="ECO:0000256" key="1">
    <source>
        <dbReference type="ARBA" id="ARBA00001756"/>
    </source>
</evidence>
<dbReference type="STRING" id="1257118.L8GIF1"/>
<evidence type="ECO:0000256" key="7">
    <source>
        <dbReference type="ARBA" id="ARBA00022723"/>
    </source>
</evidence>
<dbReference type="InterPro" id="IPR032466">
    <property type="entry name" value="Metal_Hydrolase"/>
</dbReference>
<comment type="subunit">
    <text evidence="5">Homotetramer.</text>
</comment>
<dbReference type="UniPathway" id="UPA00395">
    <property type="reaction ID" value="UER00653"/>
</dbReference>
<evidence type="ECO:0000256" key="5">
    <source>
        <dbReference type="ARBA" id="ARBA00011881"/>
    </source>
</evidence>
<evidence type="ECO:0000313" key="12">
    <source>
        <dbReference type="Proteomes" id="UP000011083"/>
    </source>
</evidence>
<keyword evidence="7" id="KW-0479">Metal-binding</keyword>
<dbReference type="GO" id="GO:0006145">
    <property type="term" value="P:purine nucleobase catabolic process"/>
    <property type="evidence" value="ECO:0007669"/>
    <property type="project" value="TreeGrafter"/>
</dbReference>
<dbReference type="KEGG" id="acan:ACA1_091040"/>
<dbReference type="OrthoDB" id="16559at2759"/>
<evidence type="ECO:0000259" key="10">
    <source>
        <dbReference type="Pfam" id="PF01979"/>
    </source>
</evidence>
<dbReference type="GO" id="GO:0005737">
    <property type="term" value="C:cytoplasm"/>
    <property type="evidence" value="ECO:0007669"/>
    <property type="project" value="TreeGrafter"/>
</dbReference>
<dbReference type="SUPFAM" id="SSF51556">
    <property type="entry name" value="Metallo-dependent hydrolases"/>
    <property type="match status" value="1"/>
</dbReference>
<keyword evidence="8" id="KW-0378">Hydrolase</keyword>
<reference evidence="11 12" key="1">
    <citation type="journal article" date="2013" name="Genome Biol.">
        <title>Genome of Acanthamoeba castellanii highlights extensive lateral gene transfer and early evolution of tyrosine kinase signaling.</title>
        <authorList>
            <person name="Clarke M."/>
            <person name="Lohan A.J."/>
            <person name="Liu B."/>
            <person name="Lagkouvardos I."/>
            <person name="Roy S."/>
            <person name="Zafar N."/>
            <person name="Bertelli C."/>
            <person name="Schilde C."/>
            <person name="Kianianmomeni A."/>
            <person name="Burglin T.R."/>
            <person name="Frech C."/>
            <person name="Turcotte B."/>
            <person name="Kopec K.O."/>
            <person name="Synnott J.M."/>
            <person name="Choo C."/>
            <person name="Paponov I."/>
            <person name="Finkler A."/>
            <person name="Soon Heng Tan C."/>
            <person name="Hutchins A.P."/>
            <person name="Weinmeier T."/>
            <person name="Rattei T."/>
            <person name="Chu J.S."/>
            <person name="Gimenez G."/>
            <person name="Irimia M."/>
            <person name="Rigden D.J."/>
            <person name="Fitzpatrick D.A."/>
            <person name="Lorenzo-Morales J."/>
            <person name="Bateman A."/>
            <person name="Chiu C.H."/>
            <person name="Tang P."/>
            <person name="Hegemann P."/>
            <person name="Fromm H."/>
            <person name="Raoult D."/>
            <person name="Greub G."/>
            <person name="Miranda-Saavedra D."/>
            <person name="Chen N."/>
            <person name="Nash P."/>
            <person name="Ginger M.L."/>
            <person name="Horn M."/>
            <person name="Schaap P."/>
            <person name="Caler L."/>
            <person name="Loftus B."/>
        </authorList>
    </citation>
    <scope>NUCLEOTIDE SEQUENCE [LARGE SCALE GENOMIC DNA]</scope>
    <source>
        <strain evidence="11 12">Neff</strain>
    </source>
</reference>
<dbReference type="VEuPathDB" id="AmoebaDB:ACA1_091040"/>
<evidence type="ECO:0000256" key="2">
    <source>
        <dbReference type="ARBA" id="ARBA00001947"/>
    </source>
</evidence>
<dbReference type="OMA" id="SRLHVCH"/>
<dbReference type="GO" id="GO:0050897">
    <property type="term" value="F:cobalt ion binding"/>
    <property type="evidence" value="ECO:0007669"/>
    <property type="project" value="InterPro"/>
</dbReference>
<accession>L8GIF1</accession>
<evidence type="ECO:0000256" key="3">
    <source>
        <dbReference type="ARBA" id="ARBA00004968"/>
    </source>
</evidence>
<evidence type="ECO:0000256" key="6">
    <source>
        <dbReference type="ARBA" id="ARBA00012863"/>
    </source>
</evidence>
<dbReference type="PROSITE" id="PS00482">
    <property type="entry name" value="DIHYDROOROTASE_1"/>
    <property type="match status" value="1"/>
</dbReference>
<protein>
    <recommendedName>
        <fullName evidence="6">allantoinase</fullName>
        <ecNumber evidence="6">3.5.2.5</ecNumber>
    </recommendedName>
</protein>
<dbReference type="InterPro" id="IPR017593">
    <property type="entry name" value="Allantoinase"/>
</dbReference>
<dbReference type="PANTHER" id="PTHR43668">
    <property type="entry name" value="ALLANTOINASE"/>
    <property type="match status" value="1"/>
</dbReference>
<feature type="domain" description="Amidohydrolase-related" evidence="10">
    <location>
        <begin position="60"/>
        <end position="447"/>
    </location>
</feature>
<keyword evidence="12" id="KW-1185">Reference proteome</keyword>
<dbReference type="EMBL" id="KB008103">
    <property type="protein sequence ID" value="ELR12604.1"/>
    <property type="molecule type" value="Genomic_DNA"/>
</dbReference>
<dbReference type="SUPFAM" id="SSF51338">
    <property type="entry name" value="Composite domain of metallo-dependent hydrolases"/>
    <property type="match status" value="1"/>
</dbReference>
<gene>
    <name evidence="11" type="ORF">ACA1_091040</name>
</gene>
<organism evidence="11 12">
    <name type="scientific">Acanthamoeba castellanii (strain ATCC 30010 / Neff)</name>
    <dbReference type="NCBI Taxonomy" id="1257118"/>
    <lineage>
        <taxon>Eukaryota</taxon>
        <taxon>Amoebozoa</taxon>
        <taxon>Discosea</taxon>
        <taxon>Longamoebia</taxon>
        <taxon>Centramoebida</taxon>
        <taxon>Acanthamoebidae</taxon>
        <taxon>Acanthamoeba</taxon>
    </lineage>
</organism>
<evidence type="ECO:0000313" key="11">
    <source>
        <dbReference type="EMBL" id="ELR12604.1"/>
    </source>
</evidence>
<evidence type="ECO:0000256" key="4">
    <source>
        <dbReference type="ARBA" id="ARBA00010368"/>
    </source>
</evidence>
<comment type="catalytic activity">
    <reaction evidence="1">
        <text>(S)-allantoin + H2O = allantoate + H(+)</text>
        <dbReference type="Rhea" id="RHEA:17029"/>
        <dbReference type="ChEBI" id="CHEBI:15377"/>
        <dbReference type="ChEBI" id="CHEBI:15378"/>
        <dbReference type="ChEBI" id="CHEBI:15678"/>
        <dbReference type="ChEBI" id="CHEBI:17536"/>
        <dbReference type="EC" id="3.5.2.5"/>
    </reaction>
</comment>
<dbReference type="Gene3D" id="3.20.20.140">
    <property type="entry name" value="Metal-dependent hydrolases"/>
    <property type="match status" value="1"/>
</dbReference>
<dbReference type="RefSeq" id="XP_004334617.1">
    <property type="nucleotide sequence ID" value="XM_004334569.1"/>
</dbReference>
<dbReference type="InterPro" id="IPR011059">
    <property type="entry name" value="Metal-dep_hydrolase_composite"/>
</dbReference>
<dbReference type="PANTHER" id="PTHR43668:SF2">
    <property type="entry name" value="ALLANTOINASE"/>
    <property type="match status" value="1"/>
</dbReference>
<dbReference type="AlphaFoldDB" id="L8GIF1"/>
<dbReference type="GO" id="GO:0004038">
    <property type="term" value="F:allantoinase activity"/>
    <property type="evidence" value="ECO:0007669"/>
    <property type="project" value="UniProtKB-EC"/>
</dbReference>
<dbReference type="InterPro" id="IPR002195">
    <property type="entry name" value="Dihydroorotase_CS"/>
</dbReference>
<dbReference type="GO" id="GO:0000256">
    <property type="term" value="P:allantoin catabolic process"/>
    <property type="evidence" value="ECO:0007669"/>
    <property type="project" value="UniProtKB-UniPathway"/>
</dbReference>
<dbReference type="FunFam" id="3.20.20.140:FF:000032">
    <property type="entry name" value="Allantoinase Dal1"/>
    <property type="match status" value="1"/>
</dbReference>
<dbReference type="Pfam" id="PF01979">
    <property type="entry name" value="Amidohydro_1"/>
    <property type="match status" value="1"/>
</dbReference>
<keyword evidence="9" id="KW-0862">Zinc</keyword>
<evidence type="ECO:0000256" key="9">
    <source>
        <dbReference type="ARBA" id="ARBA00022833"/>
    </source>
</evidence>
<dbReference type="EC" id="3.5.2.5" evidence="6"/>
<dbReference type="GO" id="GO:0008270">
    <property type="term" value="F:zinc ion binding"/>
    <property type="evidence" value="ECO:0007669"/>
    <property type="project" value="InterPro"/>
</dbReference>
<comment type="similarity">
    <text evidence="4">Belongs to the metallo-dependent hydrolases superfamily. Allantoinase family.</text>
</comment>
<proteinExistence type="inferred from homology"/>
<dbReference type="NCBIfam" id="TIGR03178">
    <property type="entry name" value="allantoinase"/>
    <property type="match status" value="1"/>
</dbReference>
<sequence length="471" mass="51669">MDSNADNQKYTVICSERVVIGNTLVPATVHFENGVIVKVEDGTATAPPEGAVFHDFGDLVIMPGVVDSHVHINDPGRTAWEGFPSATQAAAAGGVTTLVDMPLNCSPVTTTLDALKLKQDHSKDKLWVDVALLGGIVPNNAQEISPMVHAGVVGFKAFMVHSGIDEFPHVEEEHIRAAMSELKKLQDQGRDVVFMFHAEVGGPIDEANKSLSEHSCSSSKYETFLRSRPKEAENEAIALVIRLCREYRVRCHIVHLSSSDAVAMLRAAKEEGLPITAETTYHYLYFSAEDVPDGNTLFKCCPPIREKNNRDKLWQALEDGVITQVISDHSPCTTDLKLLEDGDFLKAWGGISSLQLGISIVWTQAKKRGFTVPQLAQWMCLQTAELVKLDAKKGSIEVGKDADFVVWCPEEEFVVEEDALFIQNKKTPYHGEKMSGTVKRTFLRGQLIYQTNVDCAPSTGPLGQLVLPSSP</sequence>
<evidence type="ECO:0000256" key="8">
    <source>
        <dbReference type="ARBA" id="ARBA00022801"/>
    </source>
</evidence>
<dbReference type="InterPro" id="IPR006680">
    <property type="entry name" value="Amidohydro-rel"/>
</dbReference>
<comment type="cofactor">
    <cofactor evidence="2">
        <name>Zn(2+)</name>
        <dbReference type="ChEBI" id="CHEBI:29105"/>
    </cofactor>
</comment>